<name>A0ACB0YAK8_MELEN</name>
<evidence type="ECO:0000313" key="2">
    <source>
        <dbReference type="Proteomes" id="UP001497535"/>
    </source>
</evidence>
<evidence type="ECO:0000313" key="1">
    <source>
        <dbReference type="EMBL" id="CAK5039490.1"/>
    </source>
</evidence>
<reference evidence="1" key="1">
    <citation type="submission" date="2023-11" db="EMBL/GenBank/DDBJ databases">
        <authorList>
            <person name="Poullet M."/>
        </authorList>
    </citation>
    <scope>NUCLEOTIDE SEQUENCE</scope>
    <source>
        <strain evidence="1">E1834</strain>
    </source>
</reference>
<keyword evidence="2" id="KW-1185">Reference proteome</keyword>
<dbReference type="EMBL" id="CAVMJV010000009">
    <property type="protein sequence ID" value="CAK5039490.1"/>
    <property type="molecule type" value="Genomic_DNA"/>
</dbReference>
<comment type="caution">
    <text evidence="1">The sequence shown here is derived from an EMBL/GenBank/DDBJ whole genome shotgun (WGS) entry which is preliminary data.</text>
</comment>
<accession>A0ACB0YAK8</accession>
<gene>
    <name evidence="1" type="ORF">MENTE1834_LOCUS9948</name>
</gene>
<proteinExistence type="predicted"/>
<sequence>MESLLYSNYFERNYNCSFYDYNSIPVENRRNLIVGIILLILYVIFEVLYLPCLGVFAQKENLRESCYKLMLFMGILSMININSSGLIIGIYAIRGDVFCSRPLFNYIIGMPAFGKGKFNLKFYFLLILKGIFIRKCLLFKNVNTQK</sequence>
<organism evidence="1 2">
    <name type="scientific">Meloidogyne enterolobii</name>
    <name type="common">Root-knot nematode worm</name>
    <name type="synonym">Meloidogyne mayaguensis</name>
    <dbReference type="NCBI Taxonomy" id="390850"/>
    <lineage>
        <taxon>Eukaryota</taxon>
        <taxon>Metazoa</taxon>
        <taxon>Ecdysozoa</taxon>
        <taxon>Nematoda</taxon>
        <taxon>Chromadorea</taxon>
        <taxon>Rhabditida</taxon>
        <taxon>Tylenchina</taxon>
        <taxon>Tylenchomorpha</taxon>
        <taxon>Tylenchoidea</taxon>
        <taxon>Meloidogynidae</taxon>
        <taxon>Meloidogyninae</taxon>
        <taxon>Meloidogyne</taxon>
    </lineage>
</organism>
<protein>
    <submittedName>
        <fullName evidence="1">Uncharacterized protein</fullName>
    </submittedName>
</protein>
<dbReference type="Proteomes" id="UP001497535">
    <property type="component" value="Unassembled WGS sequence"/>
</dbReference>